<dbReference type="Pfam" id="PF00400">
    <property type="entry name" value="WD40"/>
    <property type="match status" value="2"/>
</dbReference>
<gene>
    <name evidence="2" type="ORF">FH965_02445</name>
</gene>
<dbReference type="AlphaFoldDB" id="A0A516R1R2"/>
<dbReference type="PANTHER" id="PTHR19879">
    <property type="entry name" value="TRANSCRIPTION INITIATION FACTOR TFIID"/>
    <property type="match status" value="1"/>
</dbReference>
<feature type="repeat" description="WD" evidence="1">
    <location>
        <begin position="189"/>
        <end position="223"/>
    </location>
</feature>
<evidence type="ECO:0000313" key="3">
    <source>
        <dbReference type="Proteomes" id="UP000316806"/>
    </source>
</evidence>
<proteinExistence type="predicted"/>
<keyword evidence="1" id="KW-0853">WD repeat</keyword>
<dbReference type="InterPro" id="IPR015943">
    <property type="entry name" value="WD40/YVTN_repeat-like_dom_sf"/>
</dbReference>
<sequence>MSISQLMAFSPPDSGFFSYAAARENDSRGPAFTWWDTRHRRERGSMRAKPVPTSRTPEVSAIALGPQARTLWVSRSNGQRIEAWDLRRRRLAGSMPGQLPVLVADGGGMALRPDGRVLVTAHDPLFHTGTGKVTQRGLGQNLTTTVAFSPRGRFLAAADTSTAVTLWDGHARRRLGVLTSALPLKGIYIEALAFSPDERLLATADTTGAVQVWDLPSHRQLGSRIPTAGGKVRALSFSPDNSTLRVSSAHVRLHAYTIAPKKAATGVCRHIGGSMSRRDWATHTPEVAYRKIC</sequence>
<dbReference type="RefSeq" id="WP_144001138.1">
    <property type="nucleotide sequence ID" value="NZ_CP040916.1"/>
</dbReference>
<accession>A0A516R1R2</accession>
<protein>
    <submittedName>
        <fullName evidence="2">WD40 repeat domain-containing protein</fullName>
    </submittedName>
</protein>
<reference evidence="2 3" key="1">
    <citation type="journal article" date="2019" name="J. Ind. Microbiol. Biotechnol.">
        <title>The complete genomic sequence of Streptomyces spectabilis NRRL-2792 and identification of secondary metabolite biosynthetic gene clusters.</title>
        <authorList>
            <person name="Sinha A."/>
            <person name="Phillips-Salemka S."/>
            <person name="Niraula T.A."/>
            <person name="Short K.A."/>
            <person name="Niraula N.P."/>
        </authorList>
    </citation>
    <scope>NUCLEOTIDE SEQUENCE [LARGE SCALE GENOMIC DNA]</scope>
    <source>
        <strain evidence="2 3">NRRL 2792</strain>
    </source>
</reference>
<evidence type="ECO:0000313" key="2">
    <source>
        <dbReference type="EMBL" id="QDQ09560.1"/>
    </source>
</evidence>
<dbReference type="SUPFAM" id="SSF63829">
    <property type="entry name" value="Calcium-dependent phosphotriesterase"/>
    <property type="match status" value="1"/>
</dbReference>
<dbReference type="PROSITE" id="PS50082">
    <property type="entry name" value="WD_REPEATS_2"/>
    <property type="match status" value="1"/>
</dbReference>
<dbReference type="InterPro" id="IPR001680">
    <property type="entry name" value="WD40_rpt"/>
</dbReference>
<dbReference type="EMBL" id="CP040916">
    <property type="protein sequence ID" value="QDQ09560.1"/>
    <property type="molecule type" value="Genomic_DNA"/>
</dbReference>
<dbReference type="Proteomes" id="UP000316806">
    <property type="component" value="Chromosome"/>
</dbReference>
<evidence type="ECO:0000256" key="1">
    <source>
        <dbReference type="PROSITE-ProRule" id="PRU00221"/>
    </source>
</evidence>
<dbReference type="Gene3D" id="2.130.10.10">
    <property type="entry name" value="YVTN repeat-like/Quinoprotein amine dehydrogenase"/>
    <property type="match status" value="1"/>
</dbReference>
<dbReference type="SMART" id="SM00320">
    <property type="entry name" value="WD40"/>
    <property type="match status" value="2"/>
</dbReference>
<dbReference type="PANTHER" id="PTHR19879:SF9">
    <property type="entry name" value="TRANSCRIPTION INITIATION FACTOR TFIID SUBUNIT 5"/>
    <property type="match status" value="1"/>
</dbReference>
<name>A0A516R1R2_STRST</name>
<organism evidence="2 3">
    <name type="scientific">Streptomyces spectabilis</name>
    <dbReference type="NCBI Taxonomy" id="68270"/>
    <lineage>
        <taxon>Bacteria</taxon>
        <taxon>Bacillati</taxon>
        <taxon>Actinomycetota</taxon>
        <taxon>Actinomycetes</taxon>
        <taxon>Kitasatosporales</taxon>
        <taxon>Streptomycetaceae</taxon>
        <taxon>Streptomyces</taxon>
    </lineage>
</organism>